<keyword evidence="4" id="KW-0309">Germination</keyword>
<dbReference type="InterPro" id="IPR004761">
    <property type="entry name" value="Spore_GerAB"/>
</dbReference>
<evidence type="ECO:0000256" key="6">
    <source>
        <dbReference type="ARBA" id="ARBA00022989"/>
    </source>
</evidence>
<evidence type="ECO:0000256" key="3">
    <source>
        <dbReference type="ARBA" id="ARBA00022448"/>
    </source>
</evidence>
<evidence type="ECO:0000256" key="1">
    <source>
        <dbReference type="ARBA" id="ARBA00004141"/>
    </source>
</evidence>
<dbReference type="PANTHER" id="PTHR34975:SF2">
    <property type="entry name" value="SPORE GERMINATION PROTEIN A2"/>
    <property type="match status" value="1"/>
</dbReference>
<feature type="transmembrane region" description="Helical" evidence="8">
    <location>
        <begin position="74"/>
        <end position="94"/>
    </location>
</feature>
<evidence type="ECO:0000313" key="10">
    <source>
        <dbReference type="Proteomes" id="UP000680045"/>
    </source>
</evidence>
<evidence type="ECO:0000256" key="7">
    <source>
        <dbReference type="ARBA" id="ARBA00023136"/>
    </source>
</evidence>
<dbReference type="PANTHER" id="PTHR34975">
    <property type="entry name" value="SPORE GERMINATION PROTEIN A2"/>
    <property type="match status" value="1"/>
</dbReference>
<reference evidence="9" key="1">
    <citation type="submission" date="2021-04" db="EMBL/GenBank/DDBJ databases">
        <title>Whole genome sequencing of Enterococci isolates from hospitalized patients.</title>
        <authorList>
            <person name="Ogoti B.M."/>
            <person name="Onyambu F.G."/>
        </authorList>
    </citation>
    <scope>NUCLEOTIDE SEQUENCE</scope>
    <source>
        <strain evidence="9">242</strain>
    </source>
</reference>
<comment type="caution">
    <text evidence="9">The sequence shown here is derived from an EMBL/GenBank/DDBJ whole genome shotgun (WGS) entry which is preliminary data.</text>
</comment>
<evidence type="ECO:0000313" key="9">
    <source>
        <dbReference type="EMBL" id="MBR8646305.1"/>
    </source>
</evidence>
<protein>
    <submittedName>
        <fullName evidence="9">GerAB/ArcD/ProY family transporter</fullName>
    </submittedName>
</protein>
<comment type="subcellular location">
    <subcellularLocation>
        <location evidence="1">Membrane</location>
        <topology evidence="1">Multi-pass membrane protein</topology>
    </subcellularLocation>
</comment>
<evidence type="ECO:0000256" key="8">
    <source>
        <dbReference type="SAM" id="Phobius"/>
    </source>
</evidence>
<dbReference type="Proteomes" id="UP000680045">
    <property type="component" value="Unassembled WGS sequence"/>
</dbReference>
<dbReference type="EMBL" id="JAGTPW010000089">
    <property type="protein sequence ID" value="MBR8646305.1"/>
    <property type="molecule type" value="Genomic_DNA"/>
</dbReference>
<keyword evidence="3" id="KW-0813">Transport</keyword>
<feature type="transmembrane region" description="Helical" evidence="8">
    <location>
        <begin position="44"/>
        <end position="62"/>
    </location>
</feature>
<sequence>MLLGISIPSYLILTFYFPLEFTHFRNLLPIWNHSLKDMALASKQMSYSYLGVSTLMMYYPLVKHRKSTQKWAQLGNLTSVFLYLCLTILTIGYYSEDQISRYIWATLSFFGNRTNAFR</sequence>
<comment type="similarity">
    <text evidence="2">Belongs to the amino acid-polyamine-organocation (APC) superfamily. Spore germination protein (SGP) (TC 2.A.3.9) family.</text>
</comment>
<dbReference type="Pfam" id="PF03845">
    <property type="entry name" value="Spore_permease"/>
    <property type="match status" value="1"/>
</dbReference>
<name>A0A941J833_9BACI</name>
<evidence type="ECO:0000256" key="2">
    <source>
        <dbReference type="ARBA" id="ARBA00007998"/>
    </source>
</evidence>
<gene>
    <name evidence="9" type="ORF">KEH51_28730</name>
</gene>
<evidence type="ECO:0000256" key="4">
    <source>
        <dbReference type="ARBA" id="ARBA00022544"/>
    </source>
</evidence>
<keyword evidence="6 8" id="KW-1133">Transmembrane helix</keyword>
<feature type="transmembrane region" description="Helical" evidence="8">
    <location>
        <begin position="7"/>
        <end position="24"/>
    </location>
</feature>
<dbReference type="GO" id="GO:0016020">
    <property type="term" value="C:membrane"/>
    <property type="evidence" value="ECO:0007669"/>
    <property type="project" value="UniProtKB-SubCell"/>
</dbReference>
<dbReference type="GO" id="GO:0009847">
    <property type="term" value="P:spore germination"/>
    <property type="evidence" value="ECO:0007669"/>
    <property type="project" value="InterPro"/>
</dbReference>
<organism evidence="9 10">
    <name type="scientific">Peribacillus frigoritolerans</name>
    <dbReference type="NCBI Taxonomy" id="450367"/>
    <lineage>
        <taxon>Bacteria</taxon>
        <taxon>Bacillati</taxon>
        <taxon>Bacillota</taxon>
        <taxon>Bacilli</taxon>
        <taxon>Bacillales</taxon>
        <taxon>Bacillaceae</taxon>
        <taxon>Peribacillus</taxon>
    </lineage>
</organism>
<keyword evidence="5 8" id="KW-0812">Transmembrane</keyword>
<accession>A0A941J833</accession>
<keyword evidence="7 8" id="KW-0472">Membrane</keyword>
<proteinExistence type="inferred from homology"/>
<dbReference type="AlphaFoldDB" id="A0A941J833"/>
<evidence type="ECO:0000256" key="5">
    <source>
        <dbReference type="ARBA" id="ARBA00022692"/>
    </source>
</evidence>